<comment type="caution">
    <text evidence="9">The sequence shown here is derived from an EMBL/GenBank/DDBJ whole genome shotgun (WGS) entry which is preliminary data.</text>
</comment>
<dbReference type="Pfam" id="PF06689">
    <property type="entry name" value="zf-C4_ClpX"/>
    <property type="match status" value="1"/>
</dbReference>
<dbReference type="PANTHER" id="PTHR48102:SF7">
    <property type="entry name" value="ATP-DEPENDENT CLP PROTEASE ATP-BINDING SUBUNIT CLPX-LIKE, MITOCHONDRIAL"/>
    <property type="match status" value="1"/>
</dbReference>
<dbReference type="InterPro" id="IPR025662">
    <property type="entry name" value="Sigma_54_int_dom_ATP-bd_1"/>
</dbReference>
<dbReference type="Gene3D" id="1.10.8.60">
    <property type="match status" value="1"/>
</dbReference>
<comment type="caution">
    <text evidence="6">Lacks conserved residue(s) required for the propagation of feature annotation.</text>
</comment>
<evidence type="ECO:0000256" key="5">
    <source>
        <dbReference type="ARBA" id="ARBA00023186"/>
    </source>
</evidence>
<dbReference type="SUPFAM" id="SSF57716">
    <property type="entry name" value="Glucocorticoid receptor-like (DNA-binding domain)"/>
    <property type="match status" value="1"/>
</dbReference>
<evidence type="ECO:0000256" key="3">
    <source>
        <dbReference type="ARBA" id="ARBA00022833"/>
    </source>
</evidence>
<keyword evidence="4 6" id="KW-0067">ATP-binding</keyword>
<reference evidence="9 10" key="1">
    <citation type="submission" date="2023-05" db="EMBL/GenBank/DDBJ databases">
        <title>Genome sequence of Pinibacter sp. MAH-24.</title>
        <authorList>
            <person name="Huq M.A."/>
        </authorList>
    </citation>
    <scope>NUCLEOTIDE SEQUENCE [LARGE SCALE GENOMIC DNA]</scope>
    <source>
        <strain evidence="9 10">MAH-24</strain>
    </source>
</reference>
<keyword evidence="3 6" id="KW-0862">Zinc</keyword>
<dbReference type="Gene3D" id="6.20.220.10">
    <property type="entry name" value="ClpX chaperone, C4-type zinc finger domain"/>
    <property type="match status" value="1"/>
</dbReference>
<dbReference type="Gene3D" id="3.40.50.300">
    <property type="entry name" value="P-loop containing nucleotide triphosphate hydrolases"/>
    <property type="match status" value="1"/>
</dbReference>
<dbReference type="Pfam" id="PF10431">
    <property type="entry name" value="ClpB_D2-small"/>
    <property type="match status" value="1"/>
</dbReference>
<dbReference type="NCBIfam" id="TIGR00382">
    <property type="entry name" value="clpX"/>
    <property type="match status" value="1"/>
</dbReference>
<dbReference type="EMBL" id="JASBRG010000002">
    <property type="protein sequence ID" value="MDI3318926.1"/>
    <property type="molecule type" value="Genomic_DNA"/>
</dbReference>
<protein>
    <recommendedName>
        <fullName evidence="6">ATP-dependent Clp protease ATP-binding subunit ClpX</fullName>
    </recommendedName>
</protein>
<keyword evidence="5 6" id="KW-0143">Chaperone</keyword>
<sequence>MAKNTLHCSFCGRSRDEVKILIAGQEGHICENCVEHAREIIEQELMIRTDATISSSSFKLTVKKPVEIKRYLDEYVIGQDDAKKILAVAVYNHYKRLQQKTGTEGEVEIEKSNIVMVGETGTGKTLLAKTIAKLLNVPFAIVDATVFTEAGYVGEDVESILTRLLQVCNYDVAAAERGIVYIDELDKIARKGDNPSITRDVSGEGVQQGLLKLLEGTDVLVPPQGGRKHPEQKLIKLNTHNILFICGGAFDGVDKIISRRVNTNAIGFNVNKEHQEAARKNLLQYVNAQDLKSFGLIPELLGRLPVVTYLNPLDTTTLRSILTEPKNSLSKQYKKLFELEGIELAIDDDVYDFMVEKAMEYKLGARGLRSICENILTDAMFELPSSKETKFHLTLEYAKKKFDKSKMSLLKVA</sequence>
<evidence type="ECO:0000313" key="9">
    <source>
        <dbReference type="EMBL" id="MDI3318926.1"/>
    </source>
</evidence>
<keyword evidence="2 6" id="KW-0547">Nucleotide-binding</keyword>
<evidence type="ECO:0000259" key="8">
    <source>
        <dbReference type="PROSITE" id="PS51902"/>
    </source>
</evidence>
<keyword evidence="1 6" id="KW-0479">Metal-binding</keyword>
<dbReference type="InterPro" id="IPR010603">
    <property type="entry name" value="Znf_CppX_C4"/>
</dbReference>
<dbReference type="NCBIfam" id="NF003745">
    <property type="entry name" value="PRK05342.1"/>
    <property type="match status" value="1"/>
</dbReference>
<comment type="function">
    <text evidence="6">ATP-dependent specificity component of the Clp protease. It directs the protease to specific substrates. Can perform chaperone functions in the absence of ClpP.</text>
</comment>
<evidence type="ECO:0000256" key="2">
    <source>
        <dbReference type="ARBA" id="ARBA00022741"/>
    </source>
</evidence>
<dbReference type="InterPro" id="IPR046425">
    <property type="entry name" value="ClpX_bact"/>
</dbReference>
<evidence type="ECO:0000256" key="4">
    <source>
        <dbReference type="ARBA" id="ARBA00022840"/>
    </source>
</evidence>
<evidence type="ECO:0000256" key="6">
    <source>
        <dbReference type="HAMAP-Rule" id="MF_00175"/>
    </source>
</evidence>
<dbReference type="Proteomes" id="UP001226434">
    <property type="component" value="Unassembled WGS sequence"/>
</dbReference>
<keyword evidence="9" id="KW-0645">Protease</keyword>
<dbReference type="GO" id="GO:0006508">
    <property type="term" value="P:proteolysis"/>
    <property type="evidence" value="ECO:0007669"/>
    <property type="project" value="UniProtKB-KW"/>
</dbReference>
<keyword evidence="9" id="KW-0378">Hydrolase</keyword>
<accession>A0ABT6R8N6</accession>
<dbReference type="PANTHER" id="PTHR48102">
    <property type="entry name" value="ATP-DEPENDENT CLP PROTEASE ATP-BINDING SUBUNIT CLPX-LIKE, MITOCHONDRIAL-RELATED"/>
    <property type="match status" value="1"/>
</dbReference>
<dbReference type="SMART" id="SM01086">
    <property type="entry name" value="ClpB_D2-small"/>
    <property type="match status" value="1"/>
</dbReference>
<dbReference type="PROSITE" id="PS51902">
    <property type="entry name" value="CLPX_ZB"/>
    <property type="match status" value="1"/>
</dbReference>
<dbReference type="InterPro" id="IPR027417">
    <property type="entry name" value="P-loop_NTPase"/>
</dbReference>
<dbReference type="InterPro" id="IPR004487">
    <property type="entry name" value="Clp_protease_ATP-bd_su_ClpX"/>
</dbReference>
<dbReference type="PROSITE" id="PS00675">
    <property type="entry name" value="SIGMA54_INTERACT_1"/>
    <property type="match status" value="1"/>
</dbReference>
<dbReference type="InterPro" id="IPR003593">
    <property type="entry name" value="AAA+_ATPase"/>
</dbReference>
<feature type="binding site" evidence="6 7">
    <location>
        <position position="11"/>
    </location>
    <ligand>
        <name>Zn(2+)</name>
        <dbReference type="ChEBI" id="CHEBI:29105"/>
    </ligand>
</feature>
<dbReference type="Pfam" id="PF07724">
    <property type="entry name" value="AAA_2"/>
    <property type="match status" value="1"/>
</dbReference>
<dbReference type="SMART" id="SM00382">
    <property type="entry name" value="AAA"/>
    <property type="match status" value="1"/>
</dbReference>
<dbReference type="GO" id="GO:0008233">
    <property type="term" value="F:peptidase activity"/>
    <property type="evidence" value="ECO:0007669"/>
    <property type="project" value="UniProtKB-KW"/>
</dbReference>
<feature type="domain" description="ClpX-type ZB" evidence="8">
    <location>
        <begin position="1"/>
        <end position="49"/>
    </location>
</feature>
<proteinExistence type="inferred from homology"/>
<name>A0ABT6R8N6_9BACT</name>
<keyword evidence="10" id="KW-1185">Reference proteome</keyword>
<feature type="binding site" evidence="6 7">
    <location>
        <position position="8"/>
    </location>
    <ligand>
        <name>Zn(2+)</name>
        <dbReference type="ChEBI" id="CHEBI:29105"/>
    </ligand>
</feature>
<dbReference type="SUPFAM" id="SSF52540">
    <property type="entry name" value="P-loop containing nucleoside triphosphate hydrolases"/>
    <property type="match status" value="1"/>
</dbReference>
<feature type="binding site" evidence="6 7">
    <location>
        <position position="33"/>
    </location>
    <ligand>
        <name>Zn(2+)</name>
        <dbReference type="ChEBI" id="CHEBI:29105"/>
    </ligand>
</feature>
<feature type="binding site" evidence="6 7">
    <location>
        <position position="30"/>
    </location>
    <ligand>
        <name>Zn(2+)</name>
        <dbReference type="ChEBI" id="CHEBI:29105"/>
    </ligand>
</feature>
<dbReference type="RefSeq" id="WP_282333045.1">
    <property type="nucleotide sequence ID" value="NZ_JASBRG010000002.1"/>
</dbReference>
<evidence type="ECO:0000256" key="1">
    <source>
        <dbReference type="ARBA" id="ARBA00022723"/>
    </source>
</evidence>
<dbReference type="InterPro" id="IPR038366">
    <property type="entry name" value="Znf_CppX_C4_sf"/>
</dbReference>
<dbReference type="CDD" id="cd19497">
    <property type="entry name" value="RecA-like_ClpX"/>
    <property type="match status" value="1"/>
</dbReference>
<gene>
    <name evidence="6 9" type="primary">clpX</name>
    <name evidence="9" type="ORF">QJ048_04035</name>
</gene>
<organism evidence="9 10">
    <name type="scientific">Pinibacter soli</name>
    <dbReference type="NCBI Taxonomy" id="3044211"/>
    <lineage>
        <taxon>Bacteria</taxon>
        <taxon>Pseudomonadati</taxon>
        <taxon>Bacteroidota</taxon>
        <taxon>Chitinophagia</taxon>
        <taxon>Chitinophagales</taxon>
        <taxon>Chitinophagaceae</taxon>
        <taxon>Pinibacter</taxon>
    </lineage>
</organism>
<comment type="similarity">
    <text evidence="6 7">Belongs to the ClpX chaperone family.</text>
</comment>
<comment type="subunit">
    <text evidence="6">Component of the ClpX-ClpP complex. Forms a hexameric ring that, in the presence of ATP, binds to fourteen ClpP subunits assembled into a disk-like structure with a central cavity, resembling the structure of eukaryotic proteasomes.</text>
</comment>
<dbReference type="SMART" id="SM00994">
    <property type="entry name" value="zf-C4_ClpX"/>
    <property type="match status" value="1"/>
</dbReference>
<evidence type="ECO:0000313" key="10">
    <source>
        <dbReference type="Proteomes" id="UP001226434"/>
    </source>
</evidence>
<dbReference type="InterPro" id="IPR059188">
    <property type="entry name" value="Znf_CLPX-like"/>
</dbReference>
<evidence type="ECO:0000256" key="7">
    <source>
        <dbReference type="PROSITE-ProRule" id="PRU01250"/>
    </source>
</evidence>
<dbReference type="InterPro" id="IPR003959">
    <property type="entry name" value="ATPase_AAA_core"/>
</dbReference>
<dbReference type="InterPro" id="IPR050052">
    <property type="entry name" value="ATP-dep_Clp_protease_ClpX"/>
</dbReference>
<dbReference type="HAMAP" id="MF_00175">
    <property type="entry name" value="ClpX"/>
    <property type="match status" value="1"/>
</dbReference>
<dbReference type="GO" id="GO:0005524">
    <property type="term" value="F:ATP binding"/>
    <property type="evidence" value="ECO:0007669"/>
    <property type="project" value="UniProtKB-KW"/>
</dbReference>
<dbReference type="InterPro" id="IPR019489">
    <property type="entry name" value="Clp_ATPase_C"/>
</dbReference>